<accession>A0A816TQ86</accession>
<evidence type="ECO:0000313" key="10">
    <source>
        <dbReference type="Proteomes" id="UP000663866"/>
    </source>
</evidence>
<name>A0A816TQ86_9BILA</name>
<sequence>MNTVQSSFMIVEQAWHCQHGSLAAFRVSKNFYGYRCCCPPNFYGYQYQYQNQRVSVRLTVKGVDPDRIYGFLITLIEDDDDRQEIHSYQQLTFVSRDNCGKNFTFLLLYSTWPKNTLKNYSLGLDAFDKISLKYLTSWHFRIPFTFLPVNYLPIVITVPAFTSPALLLSYRLPTWSLFEI</sequence>
<dbReference type="Proteomes" id="UP000663866">
    <property type="component" value="Unassembled WGS sequence"/>
</dbReference>
<dbReference type="Proteomes" id="UP000663856">
    <property type="component" value="Unassembled WGS sequence"/>
</dbReference>
<evidence type="ECO:0000313" key="2">
    <source>
        <dbReference type="EMBL" id="CAF1594839.1"/>
    </source>
</evidence>
<dbReference type="EMBL" id="CAJOBG010003812">
    <property type="protein sequence ID" value="CAF4081794.1"/>
    <property type="molecule type" value="Genomic_DNA"/>
</dbReference>
<protein>
    <submittedName>
        <fullName evidence="3">Uncharacterized protein</fullName>
    </submittedName>
</protein>
<dbReference type="Proteomes" id="UP000663842">
    <property type="component" value="Unassembled WGS sequence"/>
</dbReference>
<reference evidence="3" key="1">
    <citation type="submission" date="2021-02" db="EMBL/GenBank/DDBJ databases">
        <authorList>
            <person name="Nowell W R."/>
        </authorList>
    </citation>
    <scope>NUCLEOTIDE SEQUENCE</scope>
</reference>
<dbReference type="Proteomes" id="UP000681720">
    <property type="component" value="Unassembled WGS sequence"/>
</dbReference>
<comment type="caution">
    <text evidence="3">The sequence shown here is derived from an EMBL/GenBank/DDBJ whole genome shotgun (WGS) entry which is preliminary data.</text>
</comment>
<evidence type="ECO:0000313" key="1">
    <source>
        <dbReference type="EMBL" id="CAF1530093.1"/>
    </source>
</evidence>
<dbReference type="Proteomes" id="UP000663834">
    <property type="component" value="Unassembled WGS sequence"/>
</dbReference>
<evidence type="ECO:0000313" key="3">
    <source>
        <dbReference type="EMBL" id="CAF2099453.1"/>
    </source>
</evidence>
<gene>
    <name evidence="5" type="ORF">BYL167_LOCUS7502</name>
    <name evidence="2" type="ORF">CJN711_LOCUS34454</name>
    <name evidence="6" type="ORF">GIL414_LOCUS7562</name>
    <name evidence="1" type="ORF">KQP761_LOCUS16236</name>
    <name evidence="7" type="ORF">OVN521_LOCUS19816</name>
    <name evidence="8" type="ORF">UXM345_LOCUS26562</name>
    <name evidence="3" type="ORF">WKI299_LOCUS19918</name>
    <name evidence="4" type="ORF">XDN619_LOCUS33055</name>
</gene>
<organism evidence="3 9">
    <name type="scientific">Rotaria magnacalcarata</name>
    <dbReference type="NCBI Taxonomy" id="392030"/>
    <lineage>
        <taxon>Eukaryota</taxon>
        <taxon>Metazoa</taxon>
        <taxon>Spiralia</taxon>
        <taxon>Gnathifera</taxon>
        <taxon>Rotifera</taxon>
        <taxon>Eurotatoria</taxon>
        <taxon>Bdelloidea</taxon>
        <taxon>Philodinida</taxon>
        <taxon>Philodinidae</taxon>
        <taxon>Rotaria</taxon>
    </lineage>
</organism>
<dbReference type="EMBL" id="CAJNRG010016691">
    <property type="protein sequence ID" value="CAF2206335.1"/>
    <property type="molecule type" value="Genomic_DNA"/>
</dbReference>
<dbReference type="EMBL" id="CAJNRF010008207">
    <property type="protein sequence ID" value="CAF2099453.1"/>
    <property type="molecule type" value="Genomic_DNA"/>
</dbReference>
<dbReference type="Proteomes" id="UP000663887">
    <property type="component" value="Unassembled WGS sequence"/>
</dbReference>
<dbReference type="EMBL" id="CAJOBJ010002325">
    <property type="protein sequence ID" value="CAF3920815.1"/>
    <property type="molecule type" value="Genomic_DNA"/>
</dbReference>
<proteinExistence type="predicted"/>
<evidence type="ECO:0000313" key="8">
    <source>
        <dbReference type="EMBL" id="CAF4175984.1"/>
    </source>
</evidence>
<keyword evidence="10" id="KW-1185">Reference proteome</keyword>
<evidence type="ECO:0000313" key="9">
    <source>
        <dbReference type="Proteomes" id="UP000663856"/>
    </source>
</evidence>
<evidence type="ECO:0000313" key="6">
    <source>
        <dbReference type="EMBL" id="CAF3920815.1"/>
    </source>
</evidence>
<dbReference type="EMBL" id="CAJNOW010008152">
    <property type="protein sequence ID" value="CAF1530093.1"/>
    <property type="molecule type" value="Genomic_DNA"/>
</dbReference>
<dbReference type="Proteomes" id="UP000681967">
    <property type="component" value="Unassembled WGS sequence"/>
</dbReference>
<dbReference type="Proteomes" id="UP000663855">
    <property type="component" value="Unassembled WGS sequence"/>
</dbReference>
<dbReference type="EMBL" id="CAJOBF010005457">
    <property type="protein sequence ID" value="CAF4175984.1"/>
    <property type="molecule type" value="Genomic_DNA"/>
</dbReference>
<evidence type="ECO:0000313" key="4">
    <source>
        <dbReference type="EMBL" id="CAF2206335.1"/>
    </source>
</evidence>
<evidence type="ECO:0000313" key="5">
    <source>
        <dbReference type="EMBL" id="CAF3882099.1"/>
    </source>
</evidence>
<dbReference type="EMBL" id="CAJNOV010016701">
    <property type="protein sequence ID" value="CAF1594839.1"/>
    <property type="molecule type" value="Genomic_DNA"/>
</dbReference>
<dbReference type="AlphaFoldDB" id="A0A816TQ86"/>
<evidence type="ECO:0000313" key="7">
    <source>
        <dbReference type="EMBL" id="CAF4081794.1"/>
    </source>
</evidence>
<dbReference type="EMBL" id="CAJOBH010001953">
    <property type="protein sequence ID" value="CAF3882099.1"/>
    <property type="molecule type" value="Genomic_DNA"/>
</dbReference>